<comment type="caution">
    <text evidence="1">The sequence shown here is derived from an EMBL/GenBank/DDBJ whole genome shotgun (WGS) entry which is preliminary data.</text>
</comment>
<dbReference type="Proteomes" id="UP000544054">
    <property type="component" value="Unassembled WGS sequence"/>
</dbReference>
<dbReference type="AlphaFoldDB" id="A0A7Y0ALC5"/>
<evidence type="ECO:0000313" key="1">
    <source>
        <dbReference type="EMBL" id="NML69416.1"/>
    </source>
</evidence>
<organism evidence="1 2">
    <name type="scientific">Chryseobacterium antibioticum</name>
    <dbReference type="NCBI Taxonomy" id="2728847"/>
    <lineage>
        <taxon>Bacteria</taxon>
        <taxon>Pseudomonadati</taxon>
        <taxon>Bacteroidota</taxon>
        <taxon>Flavobacteriia</taxon>
        <taxon>Flavobacteriales</taxon>
        <taxon>Weeksellaceae</taxon>
        <taxon>Chryseobacterium group</taxon>
        <taxon>Chryseobacterium</taxon>
    </lineage>
</organism>
<evidence type="ECO:0008006" key="3">
    <source>
        <dbReference type="Google" id="ProtNLM"/>
    </source>
</evidence>
<proteinExistence type="predicted"/>
<keyword evidence="2" id="KW-1185">Reference proteome</keyword>
<protein>
    <recommendedName>
        <fullName evidence="3">Lipoprotein</fullName>
    </recommendedName>
</protein>
<dbReference type="RefSeq" id="WP_169233975.1">
    <property type="nucleotide sequence ID" value="NZ_JABBGI010000006.1"/>
</dbReference>
<accession>A0A7Y0ALC5</accession>
<dbReference type="PROSITE" id="PS51257">
    <property type="entry name" value="PROKAR_LIPOPROTEIN"/>
    <property type="match status" value="1"/>
</dbReference>
<gene>
    <name evidence="1" type="ORF">HHL23_06360</name>
</gene>
<evidence type="ECO:0000313" key="2">
    <source>
        <dbReference type="Proteomes" id="UP000544054"/>
    </source>
</evidence>
<reference evidence="1 2" key="1">
    <citation type="submission" date="2020-04" db="EMBL/GenBank/DDBJ databases">
        <title>Chryseobacterium sp. RP-3-3 sp. nov., isolated from Jeju soil.</title>
        <authorList>
            <person name="Dahal R.H."/>
        </authorList>
    </citation>
    <scope>NUCLEOTIDE SEQUENCE [LARGE SCALE GENOMIC DNA]</scope>
    <source>
        <strain evidence="1 2">RP-3-3</strain>
    </source>
</reference>
<dbReference type="EMBL" id="JABBGI010000006">
    <property type="protein sequence ID" value="NML69416.1"/>
    <property type="molecule type" value="Genomic_DNA"/>
</dbReference>
<sequence length="203" mass="24555">MRKIILVMLFFFFVLSCNKKEKEGVEIYMEKKQQLNSHCLLVKIIIKNNDKKNYLIPIGPNFYLDNDKKMLQSIPSQIITSDFITFDDRKDFMLQEFTEKNLYKGFSHEAFKMAILKNYEEYANSLFFIPKNSKRELFLAFNNYMYNTHNRNEIFSDKFTKIRIVHYVKEDVKTIDSLINYNKLKYILYKKNIYLNDSLYINK</sequence>
<name>A0A7Y0ALC5_9FLAO</name>